<dbReference type="GO" id="GO:0033281">
    <property type="term" value="C:TAT protein transport complex"/>
    <property type="evidence" value="ECO:0007669"/>
    <property type="project" value="UniProtKB-UniRule"/>
</dbReference>
<feature type="transmembrane region" description="Helical" evidence="7">
    <location>
        <begin position="221"/>
        <end position="240"/>
    </location>
</feature>
<keyword evidence="6 7" id="KW-0472">Membrane</keyword>
<dbReference type="GO" id="GO:0009977">
    <property type="term" value="F:proton motive force dependent protein transmembrane transporter activity"/>
    <property type="evidence" value="ECO:0007669"/>
    <property type="project" value="TreeGrafter"/>
</dbReference>
<organism evidence="8 9">
    <name type="scientific">Rhodococcoides kroppenstedtii</name>
    <dbReference type="NCBI Taxonomy" id="293050"/>
    <lineage>
        <taxon>Bacteria</taxon>
        <taxon>Bacillati</taxon>
        <taxon>Actinomycetota</taxon>
        <taxon>Actinomycetes</taxon>
        <taxon>Mycobacteriales</taxon>
        <taxon>Nocardiaceae</taxon>
        <taxon>Rhodococcoides</taxon>
    </lineage>
</organism>
<feature type="transmembrane region" description="Helical" evidence="7">
    <location>
        <begin position="113"/>
        <end position="134"/>
    </location>
</feature>
<dbReference type="RefSeq" id="WP_244516373.1">
    <property type="nucleotide sequence ID" value="NZ_FOJN01000001.1"/>
</dbReference>
<feature type="transmembrane region" description="Helical" evidence="7">
    <location>
        <begin position="75"/>
        <end position="93"/>
    </location>
</feature>
<dbReference type="InterPro" id="IPR002033">
    <property type="entry name" value="TatC"/>
</dbReference>
<comment type="subcellular location">
    <subcellularLocation>
        <location evidence="7">Cell membrane</location>
        <topology evidence="7">Multi-pass membrane protein</topology>
    </subcellularLocation>
    <subcellularLocation>
        <location evidence="1">Membrane</location>
        <topology evidence="1">Multi-pass membrane protein</topology>
    </subcellularLocation>
</comment>
<dbReference type="PANTHER" id="PTHR30371:SF0">
    <property type="entry name" value="SEC-INDEPENDENT PROTEIN TRANSLOCASE PROTEIN TATC, CHLOROPLASTIC-RELATED"/>
    <property type="match status" value="1"/>
</dbReference>
<dbReference type="NCBIfam" id="TIGR00945">
    <property type="entry name" value="tatC"/>
    <property type="match status" value="1"/>
</dbReference>
<keyword evidence="7" id="KW-0813">Transport</keyword>
<keyword evidence="5 7" id="KW-0811">Translocation</keyword>
<dbReference type="GO" id="GO:0065002">
    <property type="term" value="P:intracellular protein transmembrane transport"/>
    <property type="evidence" value="ECO:0007669"/>
    <property type="project" value="TreeGrafter"/>
</dbReference>
<dbReference type="Pfam" id="PF00902">
    <property type="entry name" value="TatC"/>
    <property type="match status" value="1"/>
</dbReference>
<comment type="caution">
    <text evidence="7">Lacks conserved residue(s) required for the propagation of feature annotation.</text>
</comment>
<evidence type="ECO:0000256" key="3">
    <source>
        <dbReference type="ARBA" id="ARBA00022927"/>
    </source>
</evidence>
<dbReference type="EMBL" id="FOJN01000001">
    <property type="protein sequence ID" value="SFA40045.1"/>
    <property type="molecule type" value="Genomic_DNA"/>
</dbReference>
<evidence type="ECO:0000256" key="6">
    <source>
        <dbReference type="ARBA" id="ARBA00023136"/>
    </source>
</evidence>
<gene>
    <name evidence="7" type="primary">tatC</name>
    <name evidence="8" type="ORF">SAMN05444374_101422</name>
</gene>
<comment type="similarity">
    <text evidence="7">Belongs to the TatC family.</text>
</comment>
<accession>A0A1I0SKK9</accession>
<keyword evidence="3 7" id="KW-0653">Protein transport</keyword>
<evidence type="ECO:0000256" key="5">
    <source>
        <dbReference type="ARBA" id="ARBA00023010"/>
    </source>
</evidence>
<proteinExistence type="inferred from homology"/>
<dbReference type="HAMAP" id="MF_00902">
    <property type="entry name" value="TatC"/>
    <property type="match status" value="1"/>
</dbReference>
<keyword evidence="4 7" id="KW-1133">Transmembrane helix</keyword>
<protein>
    <recommendedName>
        <fullName evidence="7">Sec-independent protein translocase protein TatC</fullName>
    </recommendedName>
</protein>
<evidence type="ECO:0000256" key="4">
    <source>
        <dbReference type="ARBA" id="ARBA00022989"/>
    </source>
</evidence>
<comment type="function">
    <text evidence="7">Part of the twin-arginine translocation (Tat) system that transports large folded proteins containing a characteristic twin-arginine motif in their signal peptide across membranes. Together with TatB, TatC is part of a receptor directly interacting with Tat signal peptides.</text>
</comment>
<feature type="transmembrane region" description="Helical" evidence="7">
    <location>
        <begin position="161"/>
        <end position="185"/>
    </location>
</feature>
<dbReference type="AlphaFoldDB" id="A0A1I0SKK9"/>
<dbReference type="Proteomes" id="UP000182054">
    <property type="component" value="Unassembled WGS sequence"/>
</dbReference>
<dbReference type="PRINTS" id="PR01840">
    <property type="entry name" value="TATCFAMILY"/>
</dbReference>
<dbReference type="PANTHER" id="PTHR30371">
    <property type="entry name" value="SEC-INDEPENDENT PROTEIN TRANSLOCASE PROTEIN TATC"/>
    <property type="match status" value="1"/>
</dbReference>
<feature type="transmembrane region" description="Helical" evidence="7">
    <location>
        <begin position="197"/>
        <end position="215"/>
    </location>
</feature>
<evidence type="ECO:0000313" key="9">
    <source>
        <dbReference type="Proteomes" id="UP000182054"/>
    </source>
</evidence>
<dbReference type="GeneID" id="85484476"/>
<dbReference type="GO" id="GO:0043953">
    <property type="term" value="P:protein transport by the Tat complex"/>
    <property type="evidence" value="ECO:0007669"/>
    <property type="project" value="UniProtKB-UniRule"/>
</dbReference>
<evidence type="ECO:0000313" key="8">
    <source>
        <dbReference type="EMBL" id="SFA40045.1"/>
    </source>
</evidence>
<keyword evidence="2 7" id="KW-0812">Transmembrane</keyword>
<keyword evidence="7" id="KW-1003">Cell membrane</keyword>
<reference evidence="8 9" key="1">
    <citation type="submission" date="2016-10" db="EMBL/GenBank/DDBJ databases">
        <authorList>
            <person name="de Groot N.N."/>
        </authorList>
    </citation>
    <scope>NUCLEOTIDE SEQUENCE [LARGE SCALE GENOMIC DNA]</scope>
    <source>
        <strain evidence="8 9">DSM 44908</strain>
    </source>
</reference>
<name>A0A1I0SKK9_9NOCA</name>
<evidence type="ECO:0000256" key="2">
    <source>
        <dbReference type="ARBA" id="ARBA00022692"/>
    </source>
</evidence>
<sequence length="267" mass="28719">MTTATAARGTMPLAGHVTEARRRATRAAVAFTVALILGFVLADQVLDVLRAPVEELAQSRQASLNYDTVTGAFDLHVRIALVAGVVLSSPIWLRELLAYLTPGFTRREKKYVLGFSAAAVPLFGAGCTFGLLLFPRMVTVLAGFSSDQDSTILDASYYVDFVMKIVLATGIAFVLPVIVVMLNCLGFLSAHRLRRSWRIFVLVIVVFSALVTPAADVMSMFLVALPMSALFGAAVAVTTLRDNRVQRRTRAVTPTDPTPVGDPACSV</sequence>
<evidence type="ECO:0000256" key="7">
    <source>
        <dbReference type="HAMAP-Rule" id="MF_00902"/>
    </source>
</evidence>
<evidence type="ECO:0000256" key="1">
    <source>
        <dbReference type="ARBA" id="ARBA00004141"/>
    </source>
</evidence>
<comment type="subunit">
    <text evidence="7">The Tat system comprises two distinct complexes: a TatABC complex, containing multiple copies of TatA, TatB and TatC subunits, and a separate TatA complex, containing only TatA subunits. Substrates initially bind to the TatABC complex, which probably triggers association of the separate TatA complex to form the active translocon.</text>
</comment>